<comment type="caution">
    <text evidence="1">The sequence shown here is derived from an EMBL/GenBank/DDBJ whole genome shotgun (WGS) entry which is preliminary data.</text>
</comment>
<proteinExistence type="predicted"/>
<gene>
    <name evidence="1" type="ORF">CDAR_305381</name>
</gene>
<reference evidence="1 2" key="1">
    <citation type="submission" date="2021-06" db="EMBL/GenBank/DDBJ databases">
        <title>Caerostris darwini draft genome.</title>
        <authorList>
            <person name="Kono N."/>
            <person name="Arakawa K."/>
        </authorList>
    </citation>
    <scope>NUCLEOTIDE SEQUENCE [LARGE SCALE GENOMIC DNA]</scope>
</reference>
<name>A0AAV4MBS1_9ARAC</name>
<dbReference type="EMBL" id="BPLQ01000287">
    <property type="protein sequence ID" value="GIX69602.1"/>
    <property type="molecule type" value="Genomic_DNA"/>
</dbReference>
<dbReference type="Proteomes" id="UP001054837">
    <property type="component" value="Unassembled WGS sequence"/>
</dbReference>
<evidence type="ECO:0000313" key="2">
    <source>
        <dbReference type="Proteomes" id="UP001054837"/>
    </source>
</evidence>
<keyword evidence="2" id="KW-1185">Reference proteome</keyword>
<organism evidence="1 2">
    <name type="scientific">Caerostris darwini</name>
    <dbReference type="NCBI Taxonomy" id="1538125"/>
    <lineage>
        <taxon>Eukaryota</taxon>
        <taxon>Metazoa</taxon>
        <taxon>Ecdysozoa</taxon>
        <taxon>Arthropoda</taxon>
        <taxon>Chelicerata</taxon>
        <taxon>Arachnida</taxon>
        <taxon>Araneae</taxon>
        <taxon>Araneomorphae</taxon>
        <taxon>Entelegynae</taxon>
        <taxon>Araneoidea</taxon>
        <taxon>Araneidae</taxon>
        <taxon>Caerostris</taxon>
    </lineage>
</organism>
<protein>
    <submittedName>
        <fullName evidence="1">Uncharacterized protein</fullName>
    </submittedName>
</protein>
<evidence type="ECO:0000313" key="1">
    <source>
        <dbReference type="EMBL" id="GIX69602.1"/>
    </source>
</evidence>
<accession>A0AAV4MBS1</accession>
<sequence length="146" mass="16965">MNSNEMKYITHKAVSLYRKFVSWWTVLDATSRVLKSNFQSIVHYLGELCGSQVTFQSLEKGLTTPLNVFLNSTELIKDNLAALTVEVLILIELSPSNDPESEEDFFATYDIIRELQEDLKVNFMDCKKHFKDFCLMREMILDHFEA</sequence>
<dbReference type="AlphaFoldDB" id="A0AAV4MBS1"/>